<proteinExistence type="predicted"/>
<dbReference type="EMBL" id="CM034387">
    <property type="protein sequence ID" value="KAJ0183688.1"/>
    <property type="molecule type" value="Genomic_DNA"/>
</dbReference>
<gene>
    <name evidence="1" type="ORF">K1T71_000111</name>
</gene>
<protein>
    <submittedName>
        <fullName evidence="1">Uncharacterized protein</fullName>
    </submittedName>
</protein>
<keyword evidence="2" id="KW-1185">Reference proteome</keyword>
<comment type="caution">
    <text evidence="1">The sequence shown here is derived from an EMBL/GenBank/DDBJ whole genome shotgun (WGS) entry which is preliminary data.</text>
</comment>
<accession>A0ACC1DJ51</accession>
<dbReference type="Proteomes" id="UP000824533">
    <property type="component" value="Linkage Group LG01"/>
</dbReference>
<organism evidence="1 2">
    <name type="scientific">Dendrolimus kikuchii</name>
    <dbReference type="NCBI Taxonomy" id="765133"/>
    <lineage>
        <taxon>Eukaryota</taxon>
        <taxon>Metazoa</taxon>
        <taxon>Ecdysozoa</taxon>
        <taxon>Arthropoda</taxon>
        <taxon>Hexapoda</taxon>
        <taxon>Insecta</taxon>
        <taxon>Pterygota</taxon>
        <taxon>Neoptera</taxon>
        <taxon>Endopterygota</taxon>
        <taxon>Lepidoptera</taxon>
        <taxon>Glossata</taxon>
        <taxon>Ditrysia</taxon>
        <taxon>Bombycoidea</taxon>
        <taxon>Lasiocampidae</taxon>
        <taxon>Dendrolimus</taxon>
    </lineage>
</organism>
<evidence type="ECO:0000313" key="2">
    <source>
        <dbReference type="Proteomes" id="UP000824533"/>
    </source>
</evidence>
<sequence>MKYNVLGKTHMRVSELSLGGATFSDIYGTFNEDRSLMLIQECLRSGINYLETGPWYGQGTSERTIGRALREVPRQSYFIGSKVGRYEKDTRGMFDFSAERTRAGVLSTLQRLGLDYLDLIQIHDLSFADDINIILKETIPALEQAVSEGLVYCIGLADYDIGLMRDIIEETDSKISTVLSYSKSTLFDNRLQNYTSYFKSRGIGVINAAMTGMGLLTNKGPQPWHPASDDIKVRCQRASAFCKENGVELARLASWFTLSQPNIDTHVCGFHDSNELNSTLDILQYGLNEKEVEVLNVVQNRFFDSEPMHWDGVELLKYRADKEVAI</sequence>
<evidence type="ECO:0000313" key="1">
    <source>
        <dbReference type="EMBL" id="KAJ0183688.1"/>
    </source>
</evidence>
<reference evidence="1 2" key="1">
    <citation type="journal article" date="2021" name="Front. Genet.">
        <title>Chromosome-Level Genome Assembly Reveals Significant Gene Expansion in the Toll and IMD Signaling Pathways of Dendrolimus kikuchii.</title>
        <authorList>
            <person name="Zhou J."/>
            <person name="Wu P."/>
            <person name="Xiong Z."/>
            <person name="Liu N."/>
            <person name="Zhao N."/>
            <person name="Ji M."/>
            <person name="Qiu Y."/>
            <person name="Yang B."/>
        </authorList>
    </citation>
    <scope>NUCLEOTIDE SEQUENCE [LARGE SCALE GENOMIC DNA]</scope>
    <source>
        <strain evidence="1">Ann1</strain>
    </source>
</reference>
<name>A0ACC1DJ51_9NEOP</name>